<keyword evidence="5" id="KW-1185">Reference proteome</keyword>
<dbReference type="InterPro" id="IPR000408">
    <property type="entry name" value="Reg_chr_condens"/>
</dbReference>
<evidence type="ECO:0000256" key="1">
    <source>
        <dbReference type="ARBA" id="ARBA00022737"/>
    </source>
</evidence>
<sequence length="415" mass="44617">MLVNRLLWKHHQWNKTVVAVSSKAVFAQVTTNRPRWMSTVMSFGDGSQGALGLPDSVTGPRGDAYEPTRVLGLPSDITSISAGHYHSLAIDSRGGLWAWGRNQESQLGRDPLAPRDSWNDPKRVEGLDHVNVCAAFASGVISAAIDSDGSVWVWGKSKRGQLGLGKGIIETVVPRRVEALAGEKIVKVSFGWGHALAQTEDGKLLGWGYSADGRIGNVGEALEASPLDSNANISMNDKRFSGSGLDAAELMVLEGMEKEKDMPIIWEPRLVEELQGVEVRDIACGLDHSLVLCCLGHSLAICEVPSSDVEGGGMSIFSWGWNQCSQLGREGPENFPSMIEGWEGETPVSVSGGRVHSTALTSHGELWVWGCGKSGRLGLGSSSNEAEPTLLDCLEDFKVLQTVSGFDHNLVLMDE</sequence>
<feature type="repeat" description="RCC1" evidence="2">
    <location>
        <begin position="149"/>
        <end position="201"/>
    </location>
</feature>
<feature type="repeat" description="RCC1" evidence="2">
    <location>
        <begin position="364"/>
        <end position="415"/>
    </location>
</feature>
<feature type="domain" description="RCC1-like" evidence="3">
    <location>
        <begin position="40"/>
        <end position="414"/>
    </location>
</feature>
<dbReference type="Proteomes" id="UP000323597">
    <property type="component" value="Chromosome A11"/>
</dbReference>
<proteinExistence type="predicted"/>
<dbReference type="InterPro" id="IPR051210">
    <property type="entry name" value="Ub_ligase/GEF_domain"/>
</dbReference>
<dbReference type="PANTHER" id="PTHR22870:SF365">
    <property type="entry name" value="REGULATOR OF CHROMOSOME CONDENSATION (CELL CYCLE REGULATORY PROTEIN)-RELATED"/>
    <property type="match status" value="1"/>
</dbReference>
<feature type="repeat" description="RCC1" evidence="2">
    <location>
        <begin position="38"/>
        <end position="93"/>
    </location>
</feature>
<dbReference type="PANTHER" id="PTHR22870">
    <property type="entry name" value="REGULATOR OF CHROMOSOME CONDENSATION"/>
    <property type="match status" value="1"/>
</dbReference>
<dbReference type="EMBL" id="CM017646">
    <property type="protein sequence ID" value="TYJ09723.1"/>
    <property type="molecule type" value="Genomic_DNA"/>
</dbReference>
<evidence type="ECO:0000313" key="4">
    <source>
        <dbReference type="EMBL" id="TYJ09723.1"/>
    </source>
</evidence>
<keyword evidence="1" id="KW-0677">Repeat</keyword>
<feature type="repeat" description="RCC1" evidence="2">
    <location>
        <begin position="202"/>
        <end position="295"/>
    </location>
</feature>
<organism evidence="4 5">
    <name type="scientific">Gossypium mustelinum</name>
    <name type="common">Cotton</name>
    <name type="synonym">Gossypium caicoense</name>
    <dbReference type="NCBI Taxonomy" id="34275"/>
    <lineage>
        <taxon>Eukaryota</taxon>
        <taxon>Viridiplantae</taxon>
        <taxon>Streptophyta</taxon>
        <taxon>Embryophyta</taxon>
        <taxon>Tracheophyta</taxon>
        <taxon>Spermatophyta</taxon>
        <taxon>Magnoliopsida</taxon>
        <taxon>eudicotyledons</taxon>
        <taxon>Gunneridae</taxon>
        <taxon>Pentapetalae</taxon>
        <taxon>rosids</taxon>
        <taxon>malvids</taxon>
        <taxon>Malvales</taxon>
        <taxon>Malvaceae</taxon>
        <taxon>Malvoideae</taxon>
        <taxon>Gossypium</taxon>
    </lineage>
</organism>
<gene>
    <name evidence="4" type="ORF">E1A91_A11G159400v1</name>
</gene>
<evidence type="ECO:0000259" key="3">
    <source>
        <dbReference type="Pfam" id="PF25390"/>
    </source>
</evidence>
<dbReference type="PROSITE" id="PS50012">
    <property type="entry name" value="RCC1_3"/>
    <property type="match status" value="6"/>
</dbReference>
<evidence type="ECO:0000313" key="5">
    <source>
        <dbReference type="Proteomes" id="UP000323597"/>
    </source>
</evidence>
<evidence type="ECO:0000256" key="2">
    <source>
        <dbReference type="PROSITE-ProRule" id="PRU00235"/>
    </source>
</evidence>
<accession>A0A5D2X7E1</accession>
<dbReference type="SUPFAM" id="SSF50985">
    <property type="entry name" value="RCC1/BLIP-II"/>
    <property type="match status" value="1"/>
</dbReference>
<dbReference type="Pfam" id="PF25390">
    <property type="entry name" value="WD40_RLD"/>
    <property type="match status" value="1"/>
</dbReference>
<feature type="repeat" description="RCC1" evidence="2">
    <location>
        <begin position="94"/>
        <end position="148"/>
    </location>
</feature>
<dbReference type="InterPro" id="IPR009091">
    <property type="entry name" value="RCC1/BLIP-II"/>
</dbReference>
<dbReference type="Gene3D" id="2.130.10.30">
    <property type="entry name" value="Regulator of chromosome condensation 1/beta-lactamase-inhibitor protein II"/>
    <property type="match status" value="2"/>
</dbReference>
<feature type="repeat" description="RCC1" evidence="2">
    <location>
        <begin position="314"/>
        <end position="363"/>
    </location>
</feature>
<reference evidence="4 5" key="1">
    <citation type="submission" date="2019-07" db="EMBL/GenBank/DDBJ databases">
        <title>WGS assembly of Gossypium mustelinum.</title>
        <authorList>
            <person name="Chen Z.J."/>
            <person name="Sreedasyam A."/>
            <person name="Ando A."/>
            <person name="Song Q."/>
            <person name="De L."/>
            <person name="Hulse-Kemp A."/>
            <person name="Ding M."/>
            <person name="Ye W."/>
            <person name="Kirkbride R."/>
            <person name="Jenkins J."/>
            <person name="Plott C."/>
            <person name="Lovell J."/>
            <person name="Lin Y.-M."/>
            <person name="Vaughn R."/>
            <person name="Liu B."/>
            <person name="Li W."/>
            <person name="Simpson S."/>
            <person name="Scheffler B."/>
            <person name="Saski C."/>
            <person name="Grover C."/>
            <person name="Hu G."/>
            <person name="Conover J."/>
            <person name="Carlson J."/>
            <person name="Shu S."/>
            <person name="Boston L."/>
            <person name="Williams M."/>
            <person name="Peterson D."/>
            <person name="Mcgee K."/>
            <person name="Jones D."/>
            <person name="Wendel J."/>
            <person name="Stelly D."/>
            <person name="Grimwood J."/>
            <person name="Schmutz J."/>
        </authorList>
    </citation>
    <scope>NUCLEOTIDE SEQUENCE [LARGE SCALE GENOMIC DNA]</scope>
    <source>
        <strain evidence="4">1408120.09</strain>
    </source>
</reference>
<dbReference type="InterPro" id="IPR058923">
    <property type="entry name" value="RCC1-like_dom"/>
</dbReference>
<name>A0A5D2X7E1_GOSMU</name>
<dbReference type="PROSITE" id="PS00626">
    <property type="entry name" value="RCC1_2"/>
    <property type="match status" value="2"/>
</dbReference>
<dbReference type="PRINTS" id="PR00633">
    <property type="entry name" value="RCCNDNSATION"/>
</dbReference>
<dbReference type="AlphaFoldDB" id="A0A5D2X7E1"/>
<protein>
    <recommendedName>
        <fullName evidence="3">RCC1-like domain-containing protein</fullName>
    </recommendedName>
</protein>